<keyword evidence="1" id="KW-0175">Coiled coil</keyword>
<evidence type="ECO:0000256" key="1">
    <source>
        <dbReference type="SAM" id="Coils"/>
    </source>
</evidence>
<reference evidence="3" key="2">
    <citation type="submission" date="2020-10" db="EMBL/GenBank/DDBJ databases">
        <title>Mucilaginibacter sp. nov., isolated from soil.</title>
        <authorList>
            <person name="Jeon C.O."/>
        </authorList>
    </citation>
    <scope>NUCLEOTIDE SEQUENCE</scope>
    <source>
        <strain evidence="3">R11</strain>
    </source>
</reference>
<evidence type="ECO:0000313" key="4">
    <source>
        <dbReference type="Proteomes" id="UP000638732"/>
    </source>
</evidence>
<feature type="coiled-coil region" evidence="1">
    <location>
        <begin position="372"/>
        <end position="399"/>
    </location>
</feature>
<evidence type="ECO:0000256" key="2">
    <source>
        <dbReference type="SAM" id="Phobius"/>
    </source>
</evidence>
<proteinExistence type="predicted"/>
<sequence length="507" mass="57407">MLNIKDIASNKQLVYQSLLANRRLFGYSLISCLLLSLVCYALSANHYRISIAIPVKGVNSSNKDSIEGIVVHEDSVLTTESQARHISLLTSKVPLANTVEALDLDVKYYRQGFFRNTELSKVNLPIELHLLKRSAAGKQFTISVLNDSIFLVSGKGGQSKHAFGSRVVYDDIAFAIRKETDFLRPEPALLVKITPLNAVVADLSESVKLIPLNMNDIDFTLYMEDKNPEQAERILRQLSFLYGQSDRNIKQVKAIIRYTDQQLDSLNQRLLVNGKNDVSIENDNSPTPRINETEKERYRKQMAILQVLASYINVPETQFSIAPNTFNLANKELSSLIERLNTIRIRKQQLLTERHPNGTLLSQVTMKEMNVKDSILDEIVTEKKKIDNLLNENASAKNDSEVSARDSDSGISGKDYQREKQVTVKRYLSTLEKREHFKTLLRRLNSSNKPQTVTVIKIDKGFWLYILAGTITGLLVPSLWLISIGHDNILAKYVQRLKAYLNTNGVR</sequence>
<organism evidence="3 4">
    <name type="scientific">Mucilaginibacter agri</name>
    <dbReference type="NCBI Taxonomy" id="2695265"/>
    <lineage>
        <taxon>Bacteria</taxon>
        <taxon>Pseudomonadati</taxon>
        <taxon>Bacteroidota</taxon>
        <taxon>Sphingobacteriia</taxon>
        <taxon>Sphingobacteriales</taxon>
        <taxon>Sphingobacteriaceae</taxon>
        <taxon>Mucilaginibacter</taxon>
    </lineage>
</organism>
<dbReference type="RefSeq" id="WP_166585934.1">
    <property type="nucleotide sequence ID" value="NZ_WWEO01000042.1"/>
</dbReference>
<reference evidence="3" key="1">
    <citation type="submission" date="2020-01" db="EMBL/GenBank/DDBJ databases">
        <authorList>
            <person name="Seo Y.L."/>
        </authorList>
    </citation>
    <scope>NUCLEOTIDE SEQUENCE</scope>
    <source>
        <strain evidence="3">R11</strain>
    </source>
</reference>
<keyword evidence="2" id="KW-0812">Transmembrane</keyword>
<gene>
    <name evidence="3" type="ORF">GSY63_11400</name>
</gene>
<keyword evidence="2" id="KW-0472">Membrane</keyword>
<keyword evidence="2" id="KW-1133">Transmembrane helix</keyword>
<comment type="caution">
    <text evidence="3">The sequence shown here is derived from an EMBL/GenBank/DDBJ whole genome shotgun (WGS) entry which is preliminary data.</text>
</comment>
<name>A0A965ZF84_9SPHI</name>
<feature type="transmembrane region" description="Helical" evidence="2">
    <location>
        <begin position="462"/>
        <end position="482"/>
    </location>
</feature>
<protein>
    <submittedName>
        <fullName evidence="3">Uncharacterized protein</fullName>
    </submittedName>
</protein>
<accession>A0A965ZF84</accession>
<dbReference type="Proteomes" id="UP000638732">
    <property type="component" value="Unassembled WGS sequence"/>
</dbReference>
<keyword evidence="4" id="KW-1185">Reference proteome</keyword>
<dbReference type="AlphaFoldDB" id="A0A965ZF84"/>
<dbReference type="EMBL" id="WWEO01000042">
    <property type="protein sequence ID" value="NCD69964.1"/>
    <property type="molecule type" value="Genomic_DNA"/>
</dbReference>
<evidence type="ECO:0000313" key="3">
    <source>
        <dbReference type="EMBL" id="NCD69964.1"/>
    </source>
</evidence>
<feature type="transmembrane region" description="Helical" evidence="2">
    <location>
        <begin position="24"/>
        <end position="43"/>
    </location>
</feature>